<dbReference type="GO" id="GO:0005737">
    <property type="term" value="C:cytoplasm"/>
    <property type="evidence" value="ECO:0007669"/>
    <property type="project" value="UniProtKB-ARBA"/>
</dbReference>
<dbReference type="GO" id="GO:0005634">
    <property type="term" value="C:nucleus"/>
    <property type="evidence" value="ECO:0007669"/>
    <property type="project" value="TreeGrafter"/>
</dbReference>
<evidence type="ECO:0000256" key="1">
    <source>
        <dbReference type="ARBA" id="ARBA00025788"/>
    </source>
</evidence>
<dbReference type="EMBL" id="BTFZ01000001">
    <property type="protein sequence ID" value="GMM32971.1"/>
    <property type="molecule type" value="Genomic_DNA"/>
</dbReference>
<feature type="compositionally biased region" description="Basic and acidic residues" evidence="2">
    <location>
        <begin position="13"/>
        <end position="22"/>
    </location>
</feature>
<proteinExistence type="inferred from homology"/>
<dbReference type="InterPro" id="IPR010400">
    <property type="entry name" value="PITH_dom"/>
</dbReference>
<dbReference type="Gene3D" id="2.60.120.470">
    <property type="entry name" value="PITH domain"/>
    <property type="match status" value="1"/>
</dbReference>
<comment type="caution">
    <text evidence="4">The sequence shown here is derived from an EMBL/GenBank/DDBJ whole genome shotgun (WGS) entry which is preliminary data.</text>
</comment>
<dbReference type="AlphaFoldDB" id="A0AAV5QEG8"/>
<sequence>MSCHHEHNHGHHHGDNHDEADHILPIPTNASQSLRNQIDFQKLTALNIEQQNSDIYKIFDKYDDSKYQIKDFISSDTDEQIILNIPFLDSSVKLFSIILKTSGGDQCPQTIKLFKNKNNIDFDNAEDMKADFTLNHPQVGFEGDSNVQEQDINDDNFVEHFLPRHVFTNTTQLTFFIRDVYDEDEDQSKIYYIELRGEFKKLTKDPVITMYEAAANPADHKNTTASLERNQHSIQ</sequence>
<evidence type="ECO:0000259" key="3">
    <source>
        <dbReference type="PROSITE" id="PS51532"/>
    </source>
</evidence>
<feature type="region of interest" description="Disordered" evidence="2">
    <location>
        <begin position="1"/>
        <end position="23"/>
    </location>
</feature>
<evidence type="ECO:0000313" key="4">
    <source>
        <dbReference type="EMBL" id="GMM32971.1"/>
    </source>
</evidence>
<protein>
    <recommendedName>
        <fullName evidence="3">PITH domain-containing protein</fullName>
    </recommendedName>
</protein>
<dbReference type="SUPFAM" id="SSF49785">
    <property type="entry name" value="Galactose-binding domain-like"/>
    <property type="match status" value="1"/>
</dbReference>
<dbReference type="PANTHER" id="PTHR12175">
    <property type="entry name" value="AD039 HT014 THIOREDOXIN FAMILY TRP26"/>
    <property type="match status" value="1"/>
</dbReference>
<reference evidence="4 5" key="1">
    <citation type="journal article" date="2023" name="Elife">
        <title>Identification of key yeast species and microbe-microbe interactions impacting larval growth of Drosophila in the wild.</title>
        <authorList>
            <person name="Mure A."/>
            <person name="Sugiura Y."/>
            <person name="Maeda R."/>
            <person name="Honda K."/>
            <person name="Sakurai N."/>
            <person name="Takahashi Y."/>
            <person name="Watada M."/>
            <person name="Katoh T."/>
            <person name="Gotoh A."/>
            <person name="Gotoh Y."/>
            <person name="Taniguchi I."/>
            <person name="Nakamura K."/>
            <person name="Hayashi T."/>
            <person name="Katayama T."/>
            <person name="Uemura T."/>
            <person name="Hattori Y."/>
        </authorList>
    </citation>
    <scope>NUCLEOTIDE SEQUENCE [LARGE SCALE GENOMIC DNA]</scope>
    <source>
        <strain evidence="4 5">SC-9</strain>
    </source>
</reference>
<dbReference type="RefSeq" id="XP_064849971.1">
    <property type="nucleotide sequence ID" value="XM_064993899.1"/>
</dbReference>
<dbReference type="PANTHER" id="PTHR12175:SF1">
    <property type="entry name" value="PITH DOMAIN-CONTAINING PROTEIN 1"/>
    <property type="match status" value="1"/>
</dbReference>
<comment type="similarity">
    <text evidence="1">Belongs to the PITHD1 family.</text>
</comment>
<name>A0AAV5QEG8_9ASCO</name>
<evidence type="ECO:0000256" key="2">
    <source>
        <dbReference type="SAM" id="MobiDB-lite"/>
    </source>
</evidence>
<dbReference type="Pfam" id="PF06201">
    <property type="entry name" value="PITH"/>
    <property type="match status" value="1"/>
</dbReference>
<feature type="compositionally biased region" description="Basic residues" evidence="2">
    <location>
        <begin position="1"/>
        <end position="12"/>
    </location>
</feature>
<organism evidence="4 5">
    <name type="scientific">Saccharomycopsis crataegensis</name>
    <dbReference type="NCBI Taxonomy" id="43959"/>
    <lineage>
        <taxon>Eukaryota</taxon>
        <taxon>Fungi</taxon>
        <taxon>Dikarya</taxon>
        <taxon>Ascomycota</taxon>
        <taxon>Saccharomycotina</taxon>
        <taxon>Saccharomycetes</taxon>
        <taxon>Saccharomycopsidaceae</taxon>
        <taxon>Saccharomycopsis</taxon>
    </lineage>
</organism>
<dbReference type="Proteomes" id="UP001360560">
    <property type="component" value="Unassembled WGS sequence"/>
</dbReference>
<keyword evidence="5" id="KW-1185">Reference proteome</keyword>
<evidence type="ECO:0000313" key="5">
    <source>
        <dbReference type="Proteomes" id="UP001360560"/>
    </source>
</evidence>
<accession>A0AAV5QEG8</accession>
<dbReference type="GeneID" id="90070950"/>
<feature type="domain" description="PITH" evidence="3">
    <location>
        <begin position="23"/>
        <end position="215"/>
    </location>
</feature>
<dbReference type="InterPro" id="IPR008979">
    <property type="entry name" value="Galactose-bd-like_sf"/>
</dbReference>
<dbReference type="InterPro" id="IPR045099">
    <property type="entry name" value="PITH1-like"/>
</dbReference>
<dbReference type="InterPro" id="IPR037047">
    <property type="entry name" value="PITH_dom_sf"/>
</dbReference>
<dbReference type="PROSITE" id="PS51532">
    <property type="entry name" value="PITH"/>
    <property type="match status" value="1"/>
</dbReference>
<gene>
    <name evidence="4" type="ORF">DASC09_002960</name>
</gene>